<keyword evidence="3" id="KW-1185">Reference proteome</keyword>
<accession>A0AAD5K1N8</accession>
<feature type="compositionally biased region" description="Low complexity" evidence="1">
    <location>
        <begin position="46"/>
        <end position="59"/>
    </location>
</feature>
<dbReference type="Proteomes" id="UP001209540">
    <property type="component" value="Unassembled WGS sequence"/>
</dbReference>
<reference evidence="2" key="2">
    <citation type="submission" date="2023-02" db="EMBL/GenBank/DDBJ databases">
        <authorList>
            <consortium name="DOE Joint Genome Institute"/>
            <person name="Mondo S.J."/>
            <person name="Chang Y."/>
            <person name="Wang Y."/>
            <person name="Ahrendt S."/>
            <person name="Andreopoulos W."/>
            <person name="Barry K."/>
            <person name="Beard J."/>
            <person name="Benny G.L."/>
            <person name="Blankenship S."/>
            <person name="Bonito G."/>
            <person name="Cuomo C."/>
            <person name="Desiro A."/>
            <person name="Gervers K.A."/>
            <person name="Hundley H."/>
            <person name="Kuo A."/>
            <person name="LaButti K."/>
            <person name="Lang B.F."/>
            <person name="Lipzen A."/>
            <person name="O'Donnell K."/>
            <person name="Pangilinan J."/>
            <person name="Reynolds N."/>
            <person name="Sandor L."/>
            <person name="Smith M.W."/>
            <person name="Tsang A."/>
            <person name="Grigoriev I.V."/>
            <person name="Stajich J.E."/>
            <person name="Spatafora J.W."/>
        </authorList>
    </citation>
    <scope>NUCLEOTIDE SEQUENCE</scope>
    <source>
        <strain evidence="2">RSA 2281</strain>
    </source>
</reference>
<name>A0AAD5K1N8_9FUNG</name>
<feature type="compositionally biased region" description="Low complexity" evidence="1">
    <location>
        <begin position="71"/>
        <end position="81"/>
    </location>
</feature>
<organism evidence="2 3">
    <name type="scientific">Phascolomyces articulosus</name>
    <dbReference type="NCBI Taxonomy" id="60185"/>
    <lineage>
        <taxon>Eukaryota</taxon>
        <taxon>Fungi</taxon>
        <taxon>Fungi incertae sedis</taxon>
        <taxon>Mucoromycota</taxon>
        <taxon>Mucoromycotina</taxon>
        <taxon>Mucoromycetes</taxon>
        <taxon>Mucorales</taxon>
        <taxon>Lichtheimiaceae</taxon>
        <taxon>Phascolomyces</taxon>
    </lineage>
</organism>
<evidence type="ECO:0000313" key="2">
    <source>
        <dbReference type="EMBL" id="KAI9264929.1"/>
    </source>
</evidence>
<dbReference type="AlphaFoldDB" id="A0AAD5K1N8"/>
<feature type="compositionally biased region" description="Basic and acidic residues" evidence="1">
    <location>
        <begin position="82"/>
        <end position="93"/>
    </location>
</feature>
<feature type="compositionally biased region" description="Pro residues" evidence="1">
    <location>
        <begin position="60"/>
        <end position="70"/>
    </location>
</feature>
<proteinExistence type="predicted"/>
<protein>
    <submittedName>
        <fullName evidence="2">Uncharacterized protein</fullName>
    </submittedName>
</protein>
<gene>
    <name evidence="2" type="ORF">BDA99DRAFT_536424</name>
</gene>
<sequence>MDTIVVDFDMVANTTHVEKKKYAANLTMFKRQILIIKKNKNTFSQSSSLSSSLSSSSSPLPQPFSPPPLLPTSTTTNQQSSDHQDRLLVHEDESQSVFITTERSPLRTPMKHTSPNHSDTNSLPAVALVLHSHLLHESSVGCIIVANRFG</sequence>
<feature type="region of interest" description="Disordered" evidence="1">
    <location>
        <begin position="46"/>
        <end position="100"/>
    </location>
</feature>
<reference evidence="2" key="1">
    <citation type="journal article" date="2022" name="IScience">
        <title>Evolution of zygomycete secretomes and the origins of terrestrial fungal ecologies.</title>
        <authorList>
            <person name="Chang Y."/>
            <person name="Wang Y."/>
            <person name="Mondo S."/>
            <person name="Ahrendt S."/>
            <person name="Andreopoulos W."/>
            <person name="Barry K."/>
            <person name="Beard J."/>
            <person name="Benny G.L."/>
            <person name="Blankenship S."/>
            <person name="Bonito G."/>
            <person name="Cuomo C."/>
            <person name="Desiro A."/>
            <person name="Gervers K.A."/>
            <person name="Hundley H."/>
            <person name="Kuo A."/>
            <person name="LaButti K."/>
            <person name="Lang B.F."/>
            <person name="Lipzen A."/>
            <person name="O'Donnell K."/>
            <person name="Pangilinan J."/>
            <person name="Reynolds N."/>
            <person name="Sandor L."/>
            <person name="Smith M.E."/>
            <person name="Tsang A."/>
            <person name="Grigoriev I.V."/>
            <person name="Stajich J.E."/>
            <person name="Spatafora J.W."/>
        </authorList>
    </citation>
    <scope>NUCLEOTIDE SEQUENCE</scope>
    <source>
        <strain evidence="2">RSA 2281</strain>
    </source>
</reference>
<evidence type="ECO:0000313" key="3">
    <source>
        <dbReference type="Proteomes" id="UP001209540"/>
    </source>
</evidence>
<comment type="caution">
    <text evidence="2">The sequence shown here is derived from an EMBL/GenBank/DDBJ whole genome shotgun (WGS) entry which is preliminary data.</text>
</comment>
<evidence type="ECO:0000256" key="1">
    <source>
        <dbReference type="SAM" id="MobiDB-lite"/>
    </source>
</evidence>
<dbReference type="EMBL" id="JAIXMP010000011">
    <property type="protein sequence ID" value="KAI9264929.1"/>
    <property type="molecule type" value="Genomic_DNA"/>
</dbReference>